<proteinExistence type="predicted"/>
<feature type="chain" id="PRO_5019739141" evidence="1">
    <location>
        <begin position="27"/>
        <end position="120"/>
    </location>
</feature>
<dbReference type="GeneID" id="39491359"/>
<keyword evidence="3" id="KW-1185">Reference proteome</keyword>
<evidence type="ECO:0000256" key="1">
    <source>
        <dbReference type="SAM" id="SignalP"/>
    </source>
</evidence>
<dbReference type="EMBL" id="CP032828">
    <property type="protein sequence ID" value="AYJ84992.1"/>
    <property type="molecule type" value="Genomic_DNA"/>
</dbReference>
<dbReference type="OrthoDB" id="7204892at2"/>
<reference evidence="2 3" key="1">
    <citation type="submission" date="2018-09" db="EMBL/GenBank/DDBJ databases">
        <title>Sphingomonas peninsula sp. nov., isolated from fildes peninsula, Antarctic soil.</title>
        <authorList>
            <person name="Yingchao G."/>
        </authorList>
    </citation>
    <scope>NUCLEOTIDE SEQUENCE [LARGE SCALE GENOMIC DNA]</scope>
    <source>
        <strain evidence="2 3">YZ-8</strain>
        <plasmid evidence="2 3">unnamed1</plasmid>
    </source>
</reference>
<protein>
    <submittedName>
        <fullName evidence="2">Uncharacterized protein</fullName>
    </submittedName>
</protein>
<sequence>MLKTLTRHFFLLAVVLGLAGQGVAQASTPCEAMMQARVSTMADMPACDAMLEAGKGKAPCKDMSAACFAMAGCTAVIAIDAQSHIMRSAIPLFLAATWPATPVLTGRDIAPDPDPPSLLG</sequence>
<evidence type="ECO:0000313" key="3">
    <source>
        <dbReference type="Proteomes" id="UP000276254"/>
    </source>
</evidence>
<evidence type="ECO:0000313" key="2">
    <source>
        <dbReference type="EMBL" id="AYJ84992.1"/>
    </source>
</evidence>
<dbReference type="KEGG" id="spha:D3Y57_02765"/>
<gene>
    <name evidence="2" type="ORF">D3Y57_02765</name>
</gene>
<accession>A0A494TC80</accession>
<geneLocation type="plasmid" evidence="2">
    <name>unnamed1</name>
</geneLocation>
<dbReference type="Proteomes" id="UP000276254">
    <property type="component" value="Plasmid unnamed1"/>
</dbReference>
<keyword evidence="1" id="KW-0732">Signal</keyword>
<organism evidence="2 3">
    <name type="scientific">Sphingomonas paeninsulae</name>
    <dbReference type="NCBI Taxonomy" id="2319844"/>
    <lineage>
        <taxon>Bacteria</taxon>
        <taxon>Pseudomonadati</taxon>
        <taxon>Pseudomonadota</taxon>
        <taxon>Alphaproteobacteria</taxon>
        <taxon>Sphingomonadales</taxon>
        <taxon>Sphingomonadaceae</taxon>
        <taxon>Sphingomonas</taxon>
    </lineage>
</organism>
<name>A0A494TC80_SPHPE</name>
<dbReference type="RefSeq" id="WP_121151134.1">
    <property type="nucleotide sequence ID" value="NZ_CP032828.1"/>
</dbReference>
<feature type="signal peptide" evidence="1">
    <location>
        <begin position="1"/>
        <end position="26"/>
    </location>
</feature>
<dbReference type="AlphaFoldDB" id="A0A494TC80"/>
<keyword evidence="2" id="KW-0614">Plasmid</keyword>